<protein>
    <submittedName>
        <fullName evidence="1">Uncharacterized protein</fullName>
    </submittedName>
</protein>
<reference evidence="1 2" key="1">
    <citation type="submission" date="2018-02" db="EMBL/GenBank/DDBJ databases">
        <authorList>
            <person name="Cohen D.B."/>
            <person name="Kent A.D."/>
        </authorList>
    </citation>
    <scope>NUCLEOTIDE SEQUENCE [LARGE SCALE GENOMIC DNA]</scope>
    <source>
        <strain evidence="1 2">ULC007</strain>
    </source>
</reference>
<dbReference type="STRING" id="1920490.GCA_001895925_05314"/>
<dbReference type="RefSeq" id="WP_073074657.1">
    <property type="nucleotide sequence ID" value="NZ_MPPI01000042.1"/>
</dbReference>
<reference evidence="1 2" key="2">
    <citation type="submission" date="2018-03" db="EMBL/GenBank/DDBJ databases">
        <title>The ancient ancestry and fast evolution of plastids.</title>
        <authorList>
            <person name="Moore K.R."/>
            <person name="Magnabosco C."/>
            <person name="Momper L."/>
            <person name="Gold D.A."/>
            <person name="Bosak T."/>
            <person name="Fournier G.P."/>
        </authorList>
    </citation>
    <scope>NUCLEOTIDE SEQUENCE [LARGE SCALE GENOMIC DNA]</scope>
    <source>
        <strain evidence="1 2">ULC007</strain>
    </source>
</reference>
<gene>
    <name evidence="1" type="ORF">C7B65_22165</name>
</gene>
<evidence type="ECO:0000313" key="1">
    <source>
        <dbReference type="EMBL" id="PSB16233.1"/>
    </source>
</evidence>
<evidence type="ECO:0000313" key="2">
    <source>
        <dbReference type="Proteomes" id="UP000238634"/>
    </source>
</evidence>
<dbReference type="AlphaFoldDB" id="A0A2T1D6T4"/>
<proteinExistence type="predicted"/>
<organism evidence="1 2">
    <name type="scientific">Phormidesmis priestleyi ULC007</name>
    <dbReference type="NCBI Taxonomy" id="1920490"/>
    <lineage>
        <taxon>Bacteria</taxon>
        <taxon>Bacillati</taxon>
        <taxon>Cyanobacteriota</taxon>
        <taxon>Cyanophyceae</taxon>
        <taxon>Leptolyngbyales</taxon>
        <taxon>Leptolyngbyaceae</taxon>
        <taxon>Phormidesmis</taxon>
    </lineage>
</organism>
<accession>A0A2T1D6T4</accession>
<name>A0A2T1D6T4_9CYAN</name>
<dbReference type="OrthoDB" id="2737310at2"/>
<dbReference type="EMBL" id="PVWG01000045">
    <property type="protein sequence ID" value="PSB16233.1"/>
    <property type="molecule type" value="Genomic_DNA"/>
</dbReference>
<dbReference type="Proteomes" id="UP000238634">
    <property type="component" value="Unassembled WGS sequence"/>
</dbReference>
<comment type="caution">
    <text evidence="1">The sequence shown here is derived from an EMBL/GenBank/DDBJ whole genome shotgun (WGS) entry which is preliminary data.</text>
</comment>
<sequence>MYHLIEMGGVLAEIHGLDTNDEYVKTFVLSGAANDGSLRKKARQAVSKGANDVAAKEFAKAVLIPVLKALGIKVSVKGGFKIAEIIPFAGGLLGSGVNFFMIDGAGHNFLDEVKTSRR</sequence>
<keyword evidence="2" id="KW-1185">Reference proteome</keyword>